<evidence type="ECO:0000313" key="1">
    <source>
        <dbReference type="EMBL" id="AOR24300.1"/>
    </source>
</evidence>
<dbReference type="Proteomes" id="UP000094652">
    <property type="component" value="Chromosome"/>
</dbReference>
<accession>A0A1D7XM90</accession>
<dbReference type="RefSeq" id="WP_069680435.1">
    <property type="nucleotide sequence ID" value="NZ_CP017253.2"/>
</dbReference>
<dbReference type="OrthoDB" id="2056368at2"/>
<dbReference type="KEGG" id="ctae:BGI42_11380"/>
<reference evidence="2" key="1">
    <citation type="submission" date="2016-09" db="EMBL/GenBank/DDBJ databases">
        <title>Genomics of Clostridium taeniosporum, an organism which forms endospores with ribbon-like appendages.</title>
        <authorList>
            <person name="Walker J.R."/>
        </authorList>
    </citation>
    <scope>NUCLEOTIDE SEQUENCE [LARGE SCALE GENOMIC DNA]</scope>
    <source>
        <strain evidence="2">1/k</strain>
    </source>
</reference>
<name>A0A1D7XM90_9CLOT</name>
<proteinExistence type="predicted"/>
<organism evidence="1 2">
    <name type="scientific">Clostridium taeniosporum</name>
    <dbReference type="NCBI Taxonomy" id="394958"/>
    <lineage>
        <taxon>Bacteria</taxon>
        <taxon>Bacillati</taxon>
        <taxon>Bacillota</taxon>
        <taxon>Clostridia</taxon>
        <taxon>Eubacteriales</taxon>
        <taxon>Clostridiaceae</taxon>
        <taxon>Clostridium</taxon>
    </lineage>
</organism>
<dbReference type="EMBL" id="CP017253">
    <property type="protein sequence ID" value="AOR24300.1"/>
    <property type="molecule type" value="Genomic_DNA"/>
</dbReference>
<sequence length="101" mass="12336">MPLPDDLRIRKALFNKYFPTEDWERAFYLCTNEVKRISKYTGLSFNEVQELPLSLFLLYRKESWIYSFGRTEEGKEFLKTLWRLQQTKADTKAIREFQTRR</sequence>
<dbReference type="AlphaFoldDB" id="A0A1D7XM90"/>
<keyword evidence="2" id="KW-1185">Reference proteome</keyword>
<dbReference type="STRING" id="394958.BGI42_11380"/>
<gene>
    <name evidence="1" type="ORF">BGI42_11380</name>
</gene>
<evidence type="ECO:0000313" key="2">
    <source>
        <dbReference type="Proteomes" id="UP000094652"/>
    </source>
</evidence>
<protein>
    <submittedName>
        <fullName evidence="1">Uncharacterized protein</fullName>
    </submittedName>
</protein>